<organism evidence="1 2">
    <name type="scientific">Luedemannella flava</name>
    <dbReference type="NCBI Taxonomy" id="349316"/>
    <lineage>
        <taxon>Bacteria</taxon>
        <taxon>Bacillati</taxon>
        <taxon>Actinomycetota</taxon>
        <taxon>Actinomycetes</taxon>
        <taxon>Micromonosporales</taxon>
        <taxon>Micromonosporaceae</taxon>
        <taxon>Luedemannella</taxon>
    </lineage>
</organism>
<dbReference type="EMBL" id="BAAALT010000189">
    <property type="protein sequence ID" value="GAA1822431.1"/>
    <property type="molecule type" value="Genomic_DNA"/>
</dbReference>
<dbReference type="Proteomes" id="UP001500218">
    <property type="component" value="Unassembled WGS sequence"/>
</dbReference>
<evidence type="ECO:0000313" key="2">
    <source>
        <dbReference type="Proteomes" id="UP001500218"/>
    </source>
</evidence>
<reference evidence="1 2" key="1">
    <citation type="journal article" date="2019" name="Int. J. Syst. Evol. Microbiol.">
        <title>The Global Catalogue of Microorganisms (GCM) 10K type strain sequencing project: providing services to taxonomists for standard genome sequencing and annotation.</title>
        <authorList>
            <consortium name="The Broad Institute Genomics Platform"/>
            <consortium name="The Broad Institute Genome Sequencing Center for Infectious Disease"/>
            <person name="Wu L."/>
            <person name="Ma J."/>
        </authorList>
    </citation>
    <scope>NUCLEOTIDE SEQUENCE [LARGE SCALE GENOMIC DNA]</scope>
    <source>
        <strain evidence="1 2">JCM 13250</strain>
    </source>
</reference>
<evidence type="ECO:0000313" key="1">
    <source>
        <dbReference type="EMBL" id="GAA1822431.1"/>
    </source>
</evidence>
<accession>A0ABN2ME16</accession>
<sequence>MSVPPLFRRMVDDASVLPPGGSTLRHAVADHRTHHAAWYADMVGPLLVPAADLDDLRGVPDPADPLAIGLVGELPVVRARLAKWARGTPAGLDGADLAQIEVPVAKRGEDPIPGLTALLELARAWPTLPVFAEIPLTWGLSSALDALTEARATGLRVAAKFRTGGLAAELFPTPMELAAVICACRERDLPFKLTSGLHHAIRHGDPDTGLTHHGFLNVLVGALAAADGGEVVEVAQVLGGTDPVPLIEAVRPRRHEERPMWISFGSTSIDDPVRDLSRLSLIHPAPH</sequence>
<gene>
    <name evidence="1" type="ORF">GCM10009682_48490</name>
</gene>
<proteinExistence type="predicted"/>
<comment type="caution">
    <text evidence="1">The sequence shown here is derived from an EMBL/GenBank/DDBJ whole genome shotgun (WGS) entry which is preliminary data.</text>
</comment>
<keyword evidence="2" id="KW-1185">Reference proteome</keyword>
<name>A0ABN2ME16_9ACTN</name>
<protein>
    <submittedName>
        <fullName evidence="1">Uncharacterized protein</fullName>
    </submittedName>
</protein>